<dbReference type="RefSeq" id="WP_198735768.1">
    <property type="nucleotide sequence ID" value="NZ_JAEIOT010000005.1"/>
</dbReference>
<feature type="transmembrane region" description="Helical" evidence="2">
    <location>
        <begin position="20"/>
        <end position="43"/>
    </location>
</feature>
<comment type="caution">
    <text evidence="3">The sequence shown here is derived from an EMBL/GenBank/DDBJ whole genome shotgun (WGS) entry which is preliminary data.</text>
</comment>
<evidence type="ECO:0008006" key="5">
    <source>
        <dbReference type="Google" id="ProtNLM"/>
    </source>
</evidence>
<feature type="transmembrane region" description="Helical" evidence="2">
    <location>
        <begin position="254"/>
        <end position="272"/>
    </location>
</feature>
<feature type="transmembrane region" description="Helical" evidence="2">
    <location>
        <begin position="85"/>
        <end position="105"/>
    </location>
</feature>
<feature type="transmembrane region" description="Helical" evidence="2">
    <location>
        <begin position="173"/>
        <end position="193"/>
    </location>
</feature>
<protein>
    <recommendedName>
        <fullName evidence="5">DUF2339 domain-containing protein</fullName>
    </recommendedName>
</protein>
<evidence type="ECO:0000313" key="3">
    <source>
        <dbReference type="EMBL" id="MBI9000336.1"/>
    </source>
</evidence>
<gene>
    <name evidence="3" type="ORF">JDV76_05045</name>
</gene>
<feature type="compositionally biased region" description="Basic and acidic residues" evidence="1">
    <location>
        <begin position="555"/>
        <end position="564"/>
    </location>
</feature>
<feature type="transmembrane region" description="Helical" evidence="2">
    <location>
        <begin position="532"/>
        <end position="551"/>
    </location>
</feature>
<dbReference type="Proteomes" id="UP000625574">
    <property type="component" value="Unassembled WGS sequence"/>
</dbReference>
<evidence type="ECO:0000256" key="2">
    <source>
        <dbReference type="SAM" id="Phobius"/>
    </source>
</evidence>
<feature type="transmembrane region" description="Helical" evidence="2">
    <location>
        <begin position="55"/>
        <end position="73"/>
    </location>
</feature>
<feature type="transmembrane region" description="Helical" evidence="2">
    <location>
        <begin position="143"/>
        <end position="161"/>
    </location>
</feature>
<accession>A0ABS0VVG8</accession>
<dbReference type="EMBL" id="JAEIOT010000005">
    <property type="protein sequence ID" value="MBI9000336.1"/>
    <property type="molecule type" value="Genomic_DNA"/>
</dbReference>
<keyword evidence="2" id="KW-0812">Transmembrane</keyword>
<keyword evidence="2" id="KW-0472">Membrane</keyword>
<keyword evidence="4" id="KW-1185">Reference proteome</keyword>
<evidence type="ECO:0000256" key="1">
    <source>
        <dbReference type="SAM" id="MobiDB-lite"/>
    </source>
</evidence>
<feature type="transmembrane region" description="Helical" evidence="2">
    <location>
        <begin position="224"/>
        <end position="242"/>
    </location>
</feature>
<feature type="transmembrane region" description="Helical" evidence="2">
    <location>
        <begin position="477"/>
        <end position="495"/>
    </location>
</feature>
<feature type="region of interest" description="Disordered" evidence="1">
    <location>
        <begin position="555"/>
        <end position="596"/>
    </location>
</feature>
<feature type="transmembrane region" description="Helical" evidence="2">
    <location>
        <begin position="284"/>
        <end position="304"/>
    </location>
</feature>
<reference evidence="3 4" key="1">
    <citation type="submission" date="2020-12" db="EMBL/GenBank/DDBJ databases">
        <title>Genome public.</title>
        <authorList>
            <person name="Sun Q."/>
        </authorList>
    </citation>
    <scope>NUCLEOTIDE SEQUENCE [LARGE SCALE GENOMIC DNA]</scope>
    <source>
        <strain evidence="3 4">CCM 8864</strain>
    </source>
</reference>
<dbReference type="Pfam" id="PF10101">
    <property type="entry name" value="DUF2339"/>
    <property type="match status" value="1"/>
</dbReference>
<feature type="transmembrane region" description="Helical" evidence="2">
    <location>
        <begin position="415"/>
        <end position="433"/>
    </location>
</feature>
<evidence type="ECO:0000313" key="4">
    <source>
        <dbReference type="Proteomes" id="UP000625574"/>
    </source>
</evidence>
<proteinExistence type="predicted"/>
<dbReference type="InterPro" id="IPR019286">
    <property type="entry name" value="DUF2339_TM"/>
</dbReference>
<feature type="transmembrane region" description="Helical" evidence="2">
    <location>
        <begin position="316"/>
        <end position="338"/>
    </location>
</feature>
<name>A0ABS0VVG8_9CORY</name>
<sequence length="596" mass="63593">MPSSEPESRVPWWRSETAVIRFLAIGGALITLAGVALLVVLAVQNGFLGPVGRVVLAYALATVFAVGTVVVHNRFDKRAADTTTVVNAFLITALLTAMTTTWFVVFHYSWWPSWAGSTLCMVFLAVAFYALRQWRMKTTGIMLGIFGAVFTILWHAKLMYLALGDLDTSMLSWAWPATLPALLLLISTIGRGYQDSRQTAAYLLIASSTTGRFLFSGSVLVSDINFALTALTAVLFIVVVIVDRVPTSAKSEKLAAVWAPVAALFISSLHPSPILGISDHRVPIHQWILLIVLIAVVITGYVITRRTYPDDVLSPAAFVAPALVSVGATAIPLSFFLIDFGSSVSRASGAWSGVLTYDRSVFLALTLVAVVALPRLRAGDAPWITWIGSALVLTSVTSSAVFSRDVEFLLRPERMVEGLFLIIIVTTALLTRASFDEMPPWGRVLIALSGLHLSAVGVVSVTTYIGKMMNQVDLGFFAGHAAVSILWIGLAAYVLLGNNDLSAQTSLSSGTLLAVAGVVKLVFVDLSTIGGMMRVVAFLVSGMALLVIAALRAKRDQSTEKSTEDGALSPAPVPGDHSPESKESAPEPAADARSGE</sequence>
<feature type="transmembrane region" description="Helical" evidence="2">
    <location>
        <begin position="200"/>
        <end position="218"/>
    </location>
</feature>
<feature type="transmembrane region" description="Helical" evidence="2">
    <location>
        <begin position="383"/>
        <end position="403"/>
    </location>
</feature>
<feature type="transmembrane region" description="Helical" evidence="2">
    <location>
        <begin position="445"/>
        <end position="465"/>
    </location>
</feature>
<keyword evidence="2" id="KW-1133">Transmembrane helix</keyword>
<organism evidence="3 4">
    <name type="scientific">Corynebacterium marambiense</name>
    <dbReference type="NCBI Taxonomy" id="2765364"/>
    <lineage>
        <taxon>Bacteria</taxon>
        <taxon>Bacillati</taxon>
        <taxon>Actinomycetota</taxon>
        <taxon>Actinomycetes</taxon>
        <taxon>Mycobacteriales</taxon>
        <taxon>Corynebacteriaceae</taxon>
        <taxon>Corynebacterium</taxon>
    </lineage>
</organism>
<feature type="transmembrane region" description="Helical" evidence="2">
    <location>
        <begin position="111"/>
        <end position="131"/>
    </location>
</feature>